<feature type="transmembrane region" description="Helical" evidence="1">
    <location>
        <begin position="56"/>
        <end position="76"/>
    </location>
</feature>
<dbReference type="Proteomes" id="UP000655225">
    <property type="component" value="Unassembled WGS sequence"/>
</dbReference>
<protein>
    <submittedName>
        <fullName evidence="2">Uncharacterized protein</fullName>
    </submittedName>
</protein>
<keyword evidence="1" id="KW-1133">Transmembrane helix</keyword>
<evidence type="ECO:0000313" key="3">
    <source>
        <dbReference type="Proteomes" id="UP000655225"/>
    </source>
</evidence>
<keyword evidence="1" id="KW-0812">Transmembrane</keyword>
<keyword evidence="3" id="KW-1185">Reference proteome</keyword>
<evidence type="ECO:0000256" key="1">
    <source>
        <dbReference type="SAM" id="Phobius"/>
    </source>
</evidence>
<dbReference type="OMA" id="WQQLRNS"/>
<sequence>MAFRATSYWRSMLSRLGGNRSFATSTAPKMKPFAPTAGFARAHGTKPRAAIKGEFVPVYVALGLIVLSLSIGAHTAKQQLLYCPSVRVNKKRRETLPEVVEPDHVVEEADKFITKSFFRKVAHIQEFDHDPAISDPIRGDVFAMPIKAKAETLKSVGVDPSHL</sequence>
<reference evidence="2 3" key="1">
    <citation type="submission" date="2020-04" db="EMBL/GenBank/DDBJ databases">
        <title>Plant Genome Project.</title>
        <authorList>
            <person name="Zhang R.-G."/>
        </authorList>
    </citation>
    <scope>NUCLEOTIDE SEQUENCE [LARGE SCALE GENOMIC DNA]</scope>
    <source>
        <strain evidence="2">YNK0</strain>
        <tissue evidence="2">Leaf</tissue>
    </source>
</reference>
<organism evidence="2 3">
    <name type="scientific">Tetracentron sinense</name>
    <name type="common">Spur-leaf</name>
    <dbReference type="NCBI Taxonomy" id="13715"/>
    <lineage>
        <taxon>Eukaryota</taxon>
        <taxon>Viridiplantae</taxon>
        <taxon>Streptophyta</taxon>
        <taxon>Embryophyta</taxon>
        <taxon>Tracheophyta</taxon>
        <taxon>Spermatophyta</taxon>
        <taxon>Magnoliopsida</taxon>
        <taxon>Trochodendrales</taxon>
        <taxon>Trochodendraceae</taxon>
        <taxon>Tetracentron</taxon>
    </lineage>
</organism>
<accession>A0A835D8C5</accession>
<keyword evidence="1" id="KW-0472">Membrane</keyword>
<evidence type="ECO:0000313" key="2">
    <source>
        <dbReference type="EMBL" id="KAF8390769.1"/>
    </source>
</evidence>
<comment type="caution">
    <text evidence="2">The sequence shown here is derived from an EMBL/GenBank/DDBJ whole genome shotgun (WGS) entry which is preliminary data.</text>
</comment>
<dbReference type="OrthoDB" id="2013913at2759"/>
<proteinExistence type="predicted"/>
<gene>
    <name evidence="2" type="ORF">HHK36_025297</name>
</gene>
<dbReference type="AlphaFoldDB" id="A0A835D8C5"/>
<dbReference type="PANTHER" id="PTHR33919">
    <property type="entry name" value="OS09G0127700 PROTEIN"/>
    <property type="match status" value="1"/>
</dbReference>
<dbReference type="PANTHER" id="PTHR33919:SF11">
    <property type="entry name" value="EXPRESSED PROTEIN"/>
    <property type="match status" value="1"/>
</dbReference>
<name>A0A835D8C5_TETSI</name>
<dbReference type="EMBL" id="JABCRI010000018">
    <property type="protein sequence ID" value="KAF8390769.1"/>
    <property type="molecule type" value="Genomic_DNA"/>
</dbReference>